<evidence type="ECO:0000313" key="2">
    <source>
        <dbReference type="EMBL" id="HJC41274.1"/>
    </source>
</evidence>
<dbReference type="Proteomes" id="UP000823882">
    <property type="component" value="Unassembled WGS sequence"/>
</dbReference>
<dbReference type="InterPro" id="IPR052715">
    <property type="entry name" value="RAYT_transposase"/>
</dbReference>
<reference evidence="2" key="1">
    <citation type="journal article" date="2021" name="PeerJ">
        <title>Extensive microbial diversity within the chicken gut microbiome revealed by metagenomics and culture.</title>
        <authorList>
            <person name="Gilroy R."/>
            <person name="Ravi A."/>
            <person name="Getino M."/>
            <person name="Pursley I."/>
            <person name="Horton D.L."/>
            <person name="Alikhan N.F."/>
            <person name="Baker D."/>
            <person name="Gharbi K."/>
            <person name="Hall N."/>
            <person name="Watson M."/>
            <person name="Adriaenssens E.M."/>
            <person name="Foster-Nyarko E."/>
            <person name="Jarju S."/>
            <person name="Secka A."/>
            <person name="Antonio M."/>
            <person name="Oren A."/>
            <person name="Chaudhuri R.R."/>
            <person name="La Ragione R."/>
            <person name="Hildebrand F."/>
            <person name="Pallen M.J."/>
        </authorList>
    </citation>
    <scope>NUCLEOTIDE SEQUENCE</scope>
    <source>
        <strain evidence="2">CHK186-1790</strain>
    </source>
</reference>
<dbReference type="GO" id="GO:0043565">
    <property type="term" value="F:sequence-specific DNA binding"/>
    <property type="evidence" value="ECO:0007669"/>
    <property type="project" value="TreeGrafter"/>
</dbReference>
<protein>
    <submittedName>
        <fullName evidence="2">Transposase</fullName>
    </submittedName>
</protein>
<dbReference type="InterPro" id="IPR002686">
    <property type="entry name" value="Transposase_17"/>
</dbReference>
<name>A0A9D2P244_9FIRM</name>
<dbReference type="SMART" id="SM01321">
    <property type="entry name" value="Y1_Tnp"/>
    <property type="match status" value="1"/>
</dbReference>
<gene>
    <name evidence="2" type="ORF">H9701_06950</name>
</gene>
<evidence type="ECO:0000259" key="1">
    <source>
        <dbReference type="SMART" id="SM01321"/>
    </source>
</evidence>
<dbReference type="PANTHER" id="PTHR36966">
    <property type="entry name" value="REP-ASSOCIATED TYROSINE TRANSPOSASE"/>
    <property type="match status" value="1"/>
</dbReference>
<evidence type="ECO:0000313" key="3">
    <source>
        <dbReference type="Proteomes" id="UP000823882"/>
    </source>
</evidence>
<dbReference type="Pfam" id="PF01797">
    <property type="entry name" value="Y1_Tnp"/>
    <property type="match status" value="1"/>
</dbReference>
<dbReference type="Gene3D" id="3.30.70.1290">
    <property type="entry name" value="Transposase IS200-like"/>
    <property type="match status" value="1"/>
</dbReference>
<proteinExistence type="predicted"/>
<dbReference type="PANTHER" id="PTHR36966:SF1">
    <property type="entry name" value="REP-ASSOCIATED TYROSINE TRANSPOSASE"/>
    <property type="match status" value="1"/>
</dbReference>
<comment type="caution">
    <text evidence="2">The sequence shown here is derived from an EMBL/GenBank/DDBJ whole genome shotgun (WGS) entry which is preliminary data.</text>
</comment>
<dbReference type="InterPro" id="IPR036515">
    <property type="entry name" value="Transposase_17_sf"/>
</dbReference>
<sequence length="94" mass="11218">MRIDCWAIMPDHLHVILAITGAHIGAPLHEIIKWYKTQTTNDYIRQVKQGVLPPFQTRIWQRGYYDHVIRNDTDLTEIRRYILENPIQTHRNAK</sequence>
<dbReference type="EMBL" id="DWWJ01000121">
    <property type="protein sequence ID" value="HJC41274.1"/>
    <property type="molecule type" value="Genomic_DNA"/>
</dbReference>
<reference evidence="2" key="2">
    <citation type="submission" date="2021-04" db="EMBL/GenBank/DDBJ databases">
        <authorList>
            <person name="Gilroy R."/>
        </authorList>
    </citation>
    <scope>NUCLEOTIDE SEQUENCE</scope>
    <source>
        <strain evidence="2">CHK186-1790</strain>
    </source>
</reference>
<feature type="domain" description="Transposase IS200-like" evidence="1">
    <location>
        <begin position="1"/>
        <end position="85"/>
    </location>
</feature>
<accession>A0A9D2P244</accession>
<dbReference type="AlphaFoldDB" id="A0A9D2P244"/>
<organism evidence="2 3">
    <name type="scientific">Candidatus Intestinimonas pullistercoris</name>
    <dbReference type="NCBI Taxonomy" id="2838623"/>
    <lineage>
        <taxon>Bacteria</taxon>
        <taxon>Bacillati</taxon>
        <taxon>Bacillota</taxon>
        <taxon>Clostridia</taxon>
        <taxon>Eubacteriales</taxon>
        <taxon>Intestinimonas</taxon>
    </lineage>
</organism>
<dbReference type="SUPFAM" id="SSF143422">
    <property type="entry name" value="Transposase IS200-like"/>
    <property type="match status" value="1"/>
</dbReference>
<dbReference type="GO" id="GO:0004803">
    <property type="term" value="F:transposase activity"/>
    <property type="evidence" value="ECO:0007669"/>
    <property type="project" value="InterPro"/>
</dbReference>
<dbReference type="GO" id="GO:0006313">
    <property type="term" value="P:DNA transposition"/>
    <property type="evidence" value="ECO:0007669"/>
    <property type="project" value="InterPro"/>
</dbReference>